<evidence type="ECO:0000256" key="1">
    <source>
        <dbReference type="SAM" id="SignalP"/>
    </source>
</evidence>
<sequence>MLLWNALSLSRYVFFIPILTTFPTSPSNQLSLSLSLSRFLSLAKPLLKLPHGRKIPSASLNGTRTYGQTQAHRSWDMSAQTYPFDGHT</sequence>
<comment type="caution">
    <text evidence="2">The sequence shown here is derived from an EMBL/GenBank/DDBJ whole genome shotgun (WGS) entry which is preliminary data.</text>
</comment>
<name>A0A3S5BFK4_9PLAT</name>
<evidence type="ECO:0000313" key="2">
    <source>
        <dbReference type="EMBL" id="VEL22429.1"/>
    </source>
</evidence>
<gene>
    <name evidence="2" type="ORF">PXEA_LOCUS15869</name>
</gene>
<dbReference type="Proteomes" id="UP000784294">
    <property type="component" value="Unassembled WGS sequence"/>
</dbReference>
<feature type="signal peptide" evidence="1">
    <location>
        <begin position="1"/>
        <end position="15"/>
    </location>
</feature>
<accession>A0A3S5BFK4</accession>
<feature type="chain" id="PRO_5018569424" evidence="1">
    <location>
        <begin position="16"/>
        <end position="88"/>
    </location>
</feature>
<reference evidence="2" key="1">
    <citation type="submission" date="2018-11" db="EMBL/GenBank/DDBJ databases">
        <authorList>
            <consortium name="Pathogen Informatics"/>
        </authorList>
    </citation>
    <scope>NUCLEOTIDE SEQUENCE</scope>
</reference>
<keyword evidence="1" id="KW-0732">Signal</keyword>
<evidence type="ECO:0000313" key="3">
    <source>
        <dbReference type="Proteomes" id="UP000784294"/>
    </source>
</evidence>
<protein>
    <submittedName>
        <fullName evidence="2">Uncharacterized protein</fullName>
    </submittedName>
</protein>
<organism evidence="2 3">
    <name type="scientific">Protopolystoma xenopodis</name>
    <dbReference type="NCBI Taxonomy" id="117903"/>
    <lineage>
        <taxon>Eukaryota</taxon>
        <taxon>Metazoa</taxon>
        <taxon>Spiralia</taxon>
        <taxon>Lophotrochozoa</taxon>
        <taxon>Platyhelminthes</taxon>
        <taxon>Monogenea</taxon>
        <taxon>Polyopisthocotylea</taxon>
        <taxon>Polystomatidea</taxon>
        <taxon>Polystomatidae</taxon>
        <taxon>Protopolystoma</taxon>
    </lineage>
</organism>
<proteinExistence type="predicted"/>
<dbReference type="AlphaFoldDB" id="A0A3S5BFK4"/>
<keyword evidence="3" id="KW-1185">Reference proteome</keyword>
<dbReference type="EMBL" id="CAAALY010056363">
    <property type="protein sequence ID" value="VEL22429.1"/>
    <property type="molecule type" value="Genomic_DNA"/>
</dbReference>